<protein>
    <submittedName>
        <fullName evidence="1">Uncharacterized protein</fullName>
    </submittedName>
</protein>
<proteinExistence type="predicted"/>
<dbReference type="Pfam" id="PF21900">
    <property type="entry name" value="DUF6920"/>
    <property type="match status" value="1"/>
</dbReference>
<organism evidence="1 2">
    <name type="scientific">Hadarchaeum yellowstonense</name>
    <dbReference type="NCBI Taxonomy" id="1776334"/>
    <lineage>
        <taxon>Archaea</taxon>
        <taxon>Methanobacteriati</taxon>
        <taxon>Candidatus Hadarchaeota</taxon>
        <taxon>Candidatus Hadarchaeia</taxon>
        <taxon>Candidatus Hadarchaeales</taxon>
        <taxon>Candidatus Hadarchaeaceae</taxon>
        <taxon>Candidatus Hadarchaeum</taxon>
    </lineage>
</organism>
<comment type="caution">
    <text evidence="1">The sequence shown here is derived from an EMBL/GenBank/DDBJ whole genome shotgun (WGS) entry which is preliminary data.</text>
</comment>
<dbReference type="InterPro" id="IPR054213">
    <property type="entry name" value="DUF6920"/>
</dbReference>
<dbReference type="Proteomes" id="UP000074294">
    <property type="component" value="Unassembled WGS sequence"/>
</dbReference>
<dbReference type="EMBL" id="LQMQ01000008">
    <property type="protein sequence ID" value="KUO42294.1"/>
    <property type="molecule type" value="Genomic_DNA"/>
</dbReference>
<evidence type="ECO:0000313" key="2">
    <source>
        <dbReference type="Proteomes" id="UP000074294"/>
    </source>
</evidence>
<name>A0A147K087_HADYE</name>
<reference evidence="1 2" key="1">
    <citation type="journal article" date="2016" name="Nat. Microbiol.">
        <title>Genomic inference of the metabolism of cosmopolitan subsurface Archaea, Hadesarchaea.</title>
        <authorList>
            <person name="Baker B.J."/>
            <person name="Saw J.H."/>
            <person name="Lind A.E."/>
            <person name="Lazar C.S."/>
            <person name="Hinrichs K.-U."/>
            <person name="Teske A.P."/>
            <person name="Ettema T.J."/>
        </authorList>
    </citation>
    <scope>NUCLEOTIDE SEQUENCE [LARGE SCALE GENOMIC DNA]</scope>
</reference>
<sequence>MWWKAMAILLVVLVFVVAIATLYATNRWQSHTRALHARMEAVRVPITPTSYDSRELEGLPAPVQLYFRTVLQEGQPLVAAVSVEHTGTFNMSEVGEKWKPFTSTQRVITQRPGFVWDARIRMAPGMTVYVHDAYVAGEGILTAKLFGLMSLVNLRGTPEVAQGELMRFFAEAAWYPTALLPSQGVQWEAVDDVSAKATLKDGETTLTMLFRFNESGLIESVRAEARGRTVAGAVIPTPWEGRWSNYELRDGMRIPLEGEVAWILPEGPKPYWRGRIQRIQYELSNR</sequence>
<evidence type="ECO:0000313" key="1">
    <source>
        <dbReference type="EMBL" id="KUO42294.1"/>
    </source>
</evidence>
<accession>A0A147K087</accession>
<gene>
    <name evidence="1" type="ORF">APZ16_06970</name>
</gene>
<dbReference type="STRING" id="1776334.APZ16_06970"/>
<dbReference type="AlphaFoldDB" id="A0A147K087"/>